<gene>
    <name evidence="9" type="ORF">CINC_LOCUS1392</name>
</gene>
<sequence>MASLSVHSSERRDRSSCRRLAWNEIKGTAAGAVSGATSRCSGCGSSVSTRPTPAGSRLRGACSPDNSCRRAYGKYRSCRRWQPTAKSRRPSNLRNWRLHRNMYPAGDVGVVEGEMNIPTRGMPSGDSMEFNTLDEPIKETFLRDLRAVGNKFYHVLIPREKSSLLKEWDLWGPLLLCTLMATILQGTEAADNTNDGGPEFAEVFVLVWIGAAVVTINSKLLGGNISFFQSVCVLGYCMFPVALSLVVCRVILFTTQTTFLFFLRLVISMAGFMWATFAATKFLGDSQPEGKKALAVYPICLFYFILSWLVVSHSNV</sequence>
<evidence type="ECO:0000256" key="5">
    <source>
        <dbReference type="ARBA" id="ARBA00023136"/>
    </source>
</evidence>
<dbReference type="InterPro" id="IPR006977">
    <property type="entry name" value="Yip1_dom"/>
</dbReference>
<protein>
    <recommendedName>
        <fullName evidence="6">Protein YIPF</fullName>
    </recommendedName>
</protein>
<feature type="region of interest" description="Disordered" evidence="7">
    <location>
        <begin position="40"/>
        <end position="60"/>
    </location>
</feature>
<keyword evidence="5 6" id="KW-0472">Membrane</keyword>
<evidence type="ECO:0000256" key="7">
    <source>
        <dbReference type="SAM" id="MobiDB-lite"/>
    </source>
</evidence>
<dbReference type="GO" id="GO:0006888">
    <property type="term" value="P:endoplasmic reticulum to Golgi vesicle-mediated transport"/>
    <property type="evidence" value="ECO:0007669"/>
    <property type="project" value="InterPro"/>
</dbReference>
<keyword evidence="3 6" id="KW-0812">Transmembrane</keyword>
<organism evidence="9 10">
    <name type="scientific">Chrysodeixis includens</name>
    <name type="common">Soybean looper</name>
    <name type="synonym">Pseudoplusia includens</name>
    <dbReference type="NCBI Taxonomy" id="689277"/>
    <lineage>
        <taxon>Eukaryota</taxon>
        <taxon>Metazoa</taxon>
        <taxon>Ecdysozoa</taxon>
        <taxon>Arthropoda</taxon>
        <taxon>Hexapoda</taxon>
        <taxon>Insecta</taxon>
        <taxon>Pterygota</taxon>
        <taxon>Neoptera</taxon>
        <taxon>Endopterygota</taxon>
        <taxon>Lepidoptera</taxon>
        <taxon>Glossata</taxon>
        <taxon>Ditrysia</taxon>
        <taxon>Noctuoidea</taxon>
        <taxon>Noctuidae</taxon>
        <taxon>Plusiinae</taxon>
        <taxon>Chrysodeixis</taxon>
    </lineage>
</organism>
<dbReference type="EMBL" id="LR824014">
    <property type="protein sequence ID" value="CAH0581147.1"/>
    <property type="molecule type" value="Genomic_DNA"/>
</dbReference>
<evidence type="ECO:0000313" key="10">
    <source>
        <dbReference type="Proteomes" id="UP001154114"/>
    </source>
</evidence>
<feature type="transmembrane region" description="Helical" evidence="6">
    <location>
        <begin position="294"/>
        <end position="311"/>
    </location>
</feature>
<accession>A0A9P0BLD4</accession>
<feature type="compositionally biased region" description="Polar residues" evidence="7">
    <location>
        <begin position="40"/>
        <end position="51"/>
    </location>
</feature>
<name>A0A9P0BLD4_CHRIL</name>
<comment type="subcellular location">
    <subcellularLocation>
        <location evidence="6">Golgi apparatus membrane</location>
        <topology evidence="6">Multi-pass membrane protein</topology>
    </subcellularLocation>
    <subcellularLocation>
        <location evidence="1">Membrane</location>
        <topology evidence="1">Multi-pass membrane protein</topology>
    </subcellularLocation>
</comment>
<comment type="similarity">
    <text evidence="2 6">Belongs to the YIP1 family.</text>
</comment>
<comment type="caution">
    <text evidence="6">Lacks conserved residue(s) required for the propagation of feature annotation.</text>
</comment>
<dbReference type="InterPro" id="IPR045231">
    <property type="entry name" value="Yip1/4-like"/>
</dbReference>
<evidence type="ECO:0000313" key="9">
    <source>
        <dbReference type="EMBL" id="CAH0581147.1"/>
    </source>
</evidence>
<dbReference type="Pfam" id="PF04893">
    <property type="entry name" value="Yip1"/>
    <property type="match status" value="1"/>
</dbReference>
<dbReference type="PANTHER" id="PTHR21236">
    <property type="entry name" value="GOLGI MEMBRANE PROTEIN YIP1"/>
    <property type="match status" value="1"/>
</dbReference>
<feature type="transmembrane region" description="Helical" evidence="6">
    <location>
        <begin position="259"/>
        <end position="282"/>
    </location>
</feature>
<evidence type="ECO:0000256" key="1">
    <source>
        <dbReference type="ARBA" id="ARBA00004141"/>
    </source>
</evidence>
<dbReference type="AlphaFoldDB" id="A0A9P0BLD4"/>
<dbReference type="GO" id="GO:0000139">
    <property type="term" value="C:Golgi membrane"/>
    <property type="evidence" value="ECO:0007669"/>
    <property type="project" value="UniProtKB-SubCell"/>
</dbReference>
<dbReference type="OrthoDB" id="411251at2759"/>
<dbReference type="GO" id="GO:0005802">
    <property type="term" value="C:trans-Golgi network"/>
    <property type="evidence" value="ECO:0007669"/>
    <property type="project" value="TreeGrafter"/>
</dbReference>
<feature type="transmembrane region" description="Helical" evidence="6">
    <location>
        <begin position="233"/>
        <end position="253"/>
    </location>
</feature>
<evidence type="ECO:0000256" key="2">
    <source>
        <dbReference type="ARBA" id="ARBA00010596"/>
    </source>
</evidence>
<evidence type="ECO:0000256" key="4">
    <source>
        <dbReference type="ARBA" id="ARBA00022989"/>
    </source>
</evidence>
<evidence type="ECO:0000256" key="3">
    <source>
        <dbReference type="ARBA" id="ARBA00022692"/>
    </source>
</evidence>
<reference evidence="9" key="1">
    <citation type="submission" date="2021-12" db="EMBL/GenBank/DDBJ databases">
        <authorList>
            <person name="King R."/>
        </authorList>
    </citation>
    <scope>NUCLEOTIDE SEQUENCE</scope>
</reference>
<proteinExistence type="inferred from homology"/>
<evidence type="ECO:0000259" key="8">
    <source>
        <dbReference type="Pfam" id="PF04893"/>
    </source>
</evidence>
<evidence type="ECO:0000256" key="6">
    <source>
        <dbReference type="RuleBase" id="RU361264"/>
    </source>
</evidence>
<dbReference type="PANTHER" id="PTHR21236:SF1">
    <property type="entry name" value="PROTEIN YIPF6"/>
    <property type="match status" value="1"/>
</dbReference>
<keyword evidence="10" id="KW-1185">Reference proteome</keyword>
<keyword evidence="4 6" id="KW-1133">Transmembrane helix</keyword>
<dbReference type="Proteomes" id="UP001154114">
    <property type="component" value="Chromosome 11"/>
</dbReference>
<feature type="domain" description="Yip1" evidence="8">
    <location>
        <begin position="158"/>
        <end position="309"/>
    </location>
</feature>